<accession>E6LJV4</accession>
<evidence type="ECO:0000313" key="1">
    <source>
        <dbReference type="EMBL" id="EFU77895.1"/>
    </source>
</evidence>
<protein>
    <submittedName>
        <fullName evidence="1">Uncharacterized protein</fullName>
    </submittedName>
</protein>
<dbReference type="Proteomes" id="UP000003434">
    <property type="component" value="Unassembled WGS sequence"/>
</dbReference>
<reference evidence="1 2" key="1">
    <citation type="submission" date="2010-12" db="EMBL/GenBank/DDBJ databases">
        <authorList>
            <person name="Muzny D."/>
            <person name="Qin X."/>
            <person name="Deng J."/>
            <person name="Jiang H."/>
            <person name="Liu Y."/>
            <person name="Qu J."/>
            <person name="Song X.-Z."/>
            <person name="Zhang L."/>
            <person name="Thornton R."/>
            <person name="Coyle M."/>
            <person name="Francisco L."/>
            <person name="Jackson L."/>
            <person name="Javaid M."/>
            <person name="Korchina V."/>
            <person name="Kovar C."/>
            <person name="Mata R."/>
            <person name="Mathew T."/>
            <person name="Ngo R."/>
            <person name="Nguyen L."/>
            <person name="Nguyen N."/>
            <person name="Okwuonu G."/>
            <person name="Ongeri F."/>
            <person name="Pham C."/>
            <person name="Simmons D."/>
            <person name="Wilczek-Boney K."/>
            <person name="Hale W."/>
            <person name="Jakkamsetti A."/>
            <person name="Pham P."/>
            <person name="Ruth R."/>
            <person name="San Lucas F."/>
            <person name="Warren J."/>
            <person name="Zhang J."/>
            <person name="Zhao Z."/>
            <person name="Zhou C."/>
            <person name="Zhu D."/>
            <person name="Lee S."/>
            <person name="Bess C."/>
            <person name="Blankenburg K."/>
            <person name="Forbes L."/>
            <person name="Fu Q."/>
            <person name="Gubbala S."/>
            <person name="Hirani K."/>
            <person name="Jayaseelan J.C."/>
            <person name="Lara F."/>
            <person name="Munidasa M."/>
            <person name="Palculict T."/>
            <person name="Patil S."/>
            <person name="Pu L.-L."/>
            <person name="Saada N."/>
            <person name="Tang L."/>
            <person name="Weissenberger G."/>
            <person name="Zhu Y."/>
            <person name="Hemphill L."/>
            <person name="Shang Y."/>
            <person name="Youmans B."/>
            <person name="Ayvaz T."/>
            <person name="Ross M."/>
            <person name="Santibanez J."/>
            <person name="Aqrawi P."/>
            <person name="Gross S."/>
            <person name="Joshi V."/>
            <person name="Fowler G."/>
            <person name="Nazareth L."/>
            <person name="Reid J."/>
            <person name="Worley K."/>
            <person name="Petrosino J."/>
            <person name="Highlander S."/>
            <person name="Gibbs R."/>
        </authorList>
    </citation>
    <scope>NUCLEOTIDE SEQUENCE [LARGE SCALE GENOMIC DNA]</scope>
    <source>
        <strain evidence="1 2">DSM 3986</strain>
    </source>
</reference>
<dbReference type="EMBL" id="AEPW01000006">
    <property type="protein sequence ID" value="EFU77895.1"/>
    <property type="molecule type" value="Genomic_DNA"/>
</dbReference>
<evidence type="ECO:0000313" key="2">
    <source>
        <dbReference type="Proteomes" id="UP000003434"/>
    </source>
</evidence>
<gene>
    <name evidence="1" type="ORF">HMPREF0381_0299</name>
</gene>
<name>E6LJV4_9FIRM</name>
<proteinExistence type="predicted"/>
<organism evidence="1 2">
    <name type="scientific">Lachnoanaerobaculum saburreum DSM 3986</name>
    <dbReference type="NCBI Taxonomy" id="887325"/>
    <lineage>
        <taxon>Bacteria</taxon>
        <taxon>Bacillati</taxon>
        <taxon>Bacillota</taxon>
        <taxon>Clostridia</taxon>
        <taxon>Lachnospirales</taxon>
        <taxon>Lachnospiraceae</taxon>
        <taxon>Lachnoanaerobaculum</taxon>
    </lineage>
</organism>
<sequence length="41" mass="4758">MPQCDKFFAAFTIKKHRQLSFDGYKSTNALCTLCVQNKFIL</sequence>
<dbReference type="AlphaFoldDB" id="E6LJV4"/>
<comment type="caution">
    <text evidence="1">The sequence shown here is derived from an EMBL/GenBank/DDBJ whole genome shotgun (WGS) entry which is preliminary data.</text>
</comment>
<dbReference type="HOGENOM" id="CLU_3272062_0_0_9"/>